<feature type="transmembrane region" description="Helical" evidence="10">
    <location>
        <begin position="109"/>
        <end position="127"/>
    </location>
</feature>
<evidence type="ECO:0000256" key="6">
    <source>
        <dbReference type="ARBA" id="ARBA00022777"/>
    </source>
</evidence>
<dbReference type="SUPFAM" id="SSF47384">
    <property type="entry name" value="Homodimeric domain of signal transducing histidine kinase"/>
    <property type="match status" value="1"/>
</dbReference>
<dbReference type="AlphaFoldDB" id="A0A2T4UBX5"/>
<dbReference type="GO" id="GO:0000155">
    <property type="term" value="F:phosphorelay sensor kinase activity"/>
    <property type="evidence" value="ECO:0007669"/>
    <property type="project" value="InterPro"/>
</dbReference>
<gene>
    <name evidence="13" type="ORF">C7Y72_21880</name>
</gene>
<dbReference type="GO" id="GO:0005886">
    <property type="term" value="C:plasma membrane"/>
    <property type="evidence" value="ECO:0007669"/>
    <property type="project" value="UniProtKB-SubCell"/>
</dbReference>
<evidence type="ECO:0000256" key="1">
    <source>
        <dbReference type="ARBA" id="ARBA00000085"/>
    </source>
</evidence>
<dbReference type="PRINTS" id="PR00344">
    <property type="entry name" value="BCTRLSENSOR"/>
</dbReference>
<evidence type="ECO:0000313" key="13">
    <source>
        <dbReference type="EMBL" id="PTL54385.1"/>
    </source>
</evidence>
<dbReference type="InterPro" id="IPR003594">
    <property type="entry name" value="HATPase_dom"/>
</dbReference>
<dbReference type="PANTHER" id="PTHR45339:SF1">
    <property type="entry name" value="HYBRID SIGNAL TRANSDUCTION HISTIDINE KINASE J"/>
    <property type="match status" value="1"/>
</dbReference>
<keyword evidence="6" id="KW-0808">Transferase</keyword>
<dbReference type="CDD" id="cd17546">
    <property type="entry name" value="REC_hyHK_CKI1_RcsC-like"/>
    <property type="match status" value="1"/>
</dbReference>
<evidence type="ECO:0000256" key="7">
    <source>
        <dbReference type="ARBA" id="ARBA00023012"/>
    </source>
</evidence>
<dbReference type="PROSITE" id="PS50110">
    <property type="entry name" value="RESPONSE_REGULATORY"/>
    <property type="match status" value="1"/>
</dbReference>
<dbReference type="SMART" id="SM00448">
    <property type="entry name" value="REC"/>
    <property type="match status" value="1"/>
</dbReference>
<dbReference type="PROSITE" id="PS50109">
    <property type="entry name" value="HIS_KIN"/>
    <property type="match status" value="1"/>
</dbReference>
<dbReference type="InterPro" id="IPR005467">
    <property type="entry name" value="His_kinase_dom"/>
</dbReference>
<feature type="transmembrane region" description="Helical" evidence="10">
    <location>
        <begin position="27"/>
        <end position="51"/>
    </location>
</feature>
<feature type="transmembrane region" description="Helical" evidence="10">
    <location>
        <begin position="134"/>
        <end position="153"/>
    </location>
</feature>
<evidence type="ECO:0000256" key="10">
    <source>
        <dbReference type="SAM" id="Phobius"/>
    </source>
</evidence>
<dbReference type="InterPro" id="IPR003661">
    <property type="entry name" value="HisK_dim/P_dom"/>
</dbReference>
<dbReference type="Gene3D" id="1.10.287.130">
    <property type="match status" value="1"/>
</dbReference>
<dbReference type="Pfam" id="PF00072">
    <property type="entry name" value="Response_reg"/>
    <property type="match status" value="1"/>
</dbReference>
<organism evidence="13 14">
    <name type="scientific">Paraconexibacter algicola</name>
    <dbReference type="NCBI Taxonomy" id="2133960"/>
    <lineage>
        <taxon>Bacteria</taxon>
        <taxon>Bacillati</taxon>
        <taxon>Actinomycetota</taxon>
        <taxon>Thermoleophilia</taxon>
        <taxon>Solirubrobacterales</taxon>
        <taxon>Paraconexibacteraceae</taxon>
        <taxon>Paraconexibacter</taxon>
    </lineage>
</organism>
<evidence type="ECO:0000256" key="9">
    <source>
        <dbReference type="PROSITE-ProRule" id="PRU00169"/>
    </source>
</evidence>
<dbReference type="EMBL" id="PYYB01000005">
    <property type="protein sequence ID" value="PTL54385.1"/>
    <property type="molecule type" value="Genomic_DNA"/>
</dbReference>
<protein>
    <recommendedName>
        <fullName evidence="8">Circadian input-output histidine kinase CikA</fullName>
        <ecNumber evidence="4">2.7.13.3</ecNumber>
    </recommendedName>
</protein>
<dbReference type="SMART" id="SM00387">
    <property type="entry name" value="HATPase_c"/>
    <property type="match status" value="1"/>
</dbReference>
<feature type="domain" description="Response regulatory" evidence="12">
    <location>
        <begin position="487"/>
        <end position="603"/>
    </location>
</feature>
<dbReference type="SMART" id="SM00388">
    <property type="entry name" value="HisKA"/>
    <property type="match status" value="1"/>
</dbReference>
<reference evidence="13 14" key="1">
    <citation type="submission" date="2018-03" db="EMBL/GenBank/DDBJ databases">
        <title>Aquarubrobacter algicola gen. nov., sp. nov., a novel actinobacterium isolated from shallow eutrophic lake during the end of cyanobacterial harmful algal blooms.</title>
        <authorList>
            <person name="Chun S.J."/>
        </authorList>
    </citation>
    <scope>NUCLEOTIDE SEQUENCE [LARGE SCALE GENOMIC DNA]</scope>
    <source>
        <strain evidence="13 14">Seoho-28</strain>
    </source>
</reference>
<evidence type="ECO:0000256" key="2">
    <source>
        <dbReference type="ARBA" id="ARBA00004236"/>
    </source>
</evidence>
<dbReference type="InterPro" id="IPR004358">
    <property type="entry name" value="Sig_transdc_His_kin-like_C"/>
</dbReference>
<name>A0A2T4UBX5_9ACTN</name>
<dbReference type="InterPro" id="IPR001789">
    <property type="entry name" value="Sig_transdc_resp-reg_receiver"/>
</dbReference>
<dbReference type="InterPro" id="IPR036890">
    <property type="entry name" value="HATPase_C_sf"/>
</dbReference>
<proteinExistence type="inferred from homology"/>
<dbReference type="SUPFAM" id="SSF52172">
    <property type="entry name" value="CheY-like"/>
    <property type="match status" value="1"/>
</dbReference>
<dbReference type="FunFam" id="3.30.565.10:FF:000010">
    <property type="entry name" value="Sensor histidine kinase RcsC"/>
    <property type="match status" value="1"/>
</dbReference>
<dbReference type="InterPro" id="IPR036097">
    <property type="entry name" value="HisK_dim/P_sf"/>
</dbReference>
<evidence type="ECO:0000259" key="12">
    <source>
        <dbReference type="PROSITE" id="PS50110"/>
    </source>
</evidence>
<evidence type="ECO:0000313" key="14">
    <source>
        <dbReference type="Proteomes" id="UP000240739"/>
    </source>
</evidence>
<dbReference type="PANTHER" id="PTHR45339">
    <property type="entry name" value="HYBRID SIGNAL TRANSDUCTION HISTIDINE KINASE J"/>
    <property type="match status" value="1"/>
</dbReference>
<keyword evidence="10" id="KW-0812">Transmembrane</keyword>
<dbReference type="Pfam" id="PF00512">
    <property type="entry name" value="HisKA"/>
    <property type="match status" value="1"/>
</dbReference>
<dbReference type="Pfam" id="PF02518">
    <property type="entry name" value="HATPase_c"/>
    <property type="match status" value="1"/>
</dbReference>
<comment type="subcellular location">
    <subcellularLocation>
        <location evidence="2">Cell membrane</location>
    </subcellularLocation>
</comment>
<feature type="domain" description="Histidine kinase" evidence="11">
    <location>
        <begin position="240"/>
        <end position="461"/>
    </location>
</feature>
<dbReference type="Gene3D" id="3.30.565.10">
    <property type="entry name" value="Histidine kinase-like ATPase, C-terminal domain"/>
    <property type="match status" value="1"/>
</dbReference>
<feature type="transmembrane region" description="Helical" evidence="10">
    <location>
        <begin position="57"/>
        <end position="74"/>
    </location>
</feature>
<accession>A0A2T4UBX5</accession>
<feature type="modified residue" description="4-aspartylphosphate" evidence="9">
    <location>
        <position position="536"/>
    </location>
</feature>
<dbReference type="SUPFAM" id="SSF55874">
    <property type="entry name" value="ATPase domain of HSP90 chaperone/DNA topoisomerase II/histidine kinase"/>
    <property type="match status" value="1"/>
</dbReference>
<dbReference type="EC" id="2.7.13.3" evidence="4"/>
<keyword evidence="10" id="KW-1133">Transmembrane helix</keyword>
<keyword evidence="14" id="KW-1185">Reference proteome</keyword>
<keyword evidence="6" id="KW-0418">Kinase</keyword>
<keyword evidence="5 9" id="KW-0597">Phosphoprotein</keyword>
<dbReference type="OrthoDB" id="9810730at2"/>
<evidence type="ECO:0000256" key="8">
    <source>
        <dbReference type="ARBA" id="ARBA00074306"/>
    </source>
</evidence>
<keyword evidence="7" id="KW-0902">Two-component regulatory system</keyword>
<feature type="transmembrane region" description="Helical" evidence="10">
    <location>
        <begin position="165"/>
        <end position="190"/>
    </location>
</feature>
<comment type="caution">
    <text evidence="13">The sequence shown here is derived from an EMBL/GenBank/DDBJ whole genome shotgun (WGS) entry which is preliminary data.</text>
</comment>
<dbReference type="InterPro" id="IPR011006">
    <property type="entry name" value="CheY-like_superfamily"/>
</dbReference>
<evidence type="ECO:0000256" key="3">
    <source>
        <dbReference type="ARBA" id="ARBA00006402"/>
    </source>
</evidence>
<sequence>MRRPPASVGAATDDPLQRVREASRMPLARTMLVVAIASVTFGTVFVVQGVTGEVADARLVGVGLILLGALAAVAQRLLRNGRIEDGATVTVVVFLGGAMMLAVLLPGSAVVTVLGCVVVATIALQHLSDRRLMLVLAGAGAGVVAIVVSRQLWRPVPPPEAVGGAPLWLLDGAELAGAAAMGAIIAVLLVQFRRRLQGTIEELRGLLARERALRDEHAREARARGVAEARGRARAEFLAHMSHEIRTPLNAIIGLGGLLEDADLDARSAEHARIIRASGDHLLTLVNDVLDFSRIDAGEVVLGTADVPLADVVEGVVDVLRVAADRRGIALHATVDPALPPVVVADGARLRQILMNLVANAVRFTDQGEVEVRVEPGPRPDGATQLRFVVRDTGVGIAPERLADVFEPFTQADAASARHHGGTGLGLTISRELARLMGGTLQGTSTVGVGSTFVLELPLCAGTAPPPSVEPDRPWMDAGMAARLPRRILLVEDSRTNQLVVVRLLERLGYRADVAGDGREALEACDRQSYDVIFMDLHMPELDGLAATRELRRRELAPRPYVIGFSAAAFESDRRACLAAGMDDFVAKPATGPMLAAALERSGGPRAAQRRGAQVR</sequence>
<comment type="catalytic activity">
    <reaction evidence="1">
        <text>ATP + protein L-histidine = ADP + protein N-phospho-L-histidine.</text>
        <dbReference type="EC" id="2.7.13.3"/>
    </reaction>
</comment>
<dbReference type="Proteomes" id="UP000240739">
    <property type="component" value="Unassembled WGS sequence"/>
</dbReference>
<evidence type="ECO:0000259" key="11">
    <source>
        <dbReference type="PROSITE" id="PS50109"/>
    </source>
</evidence>
<dbReference type="Gene3D" id="3.40.50.2300">
    <property type="match status" value="1"/>
</dbReference>
<comment type="similarity">
    <text evidence="3">In the N-terminal section; belongs to the phytochrome family.</text>
</comment>
<dbReference type="CDD" id="cd16922">
    <property type="entry name" value="HATPase_EvgS-ArcB-TorS-like"/>
    <property type="match status" value="1"/>
</dbReference>
<evidence type="ECO:0000256" key="5">
    <source>
        <dbReference type="ARBA" id="ARBA00022553"/>
    </source>
</evidence>
<keyword evidence="10" id="KW-0472">Membrane</keyword>
<dbReference type="RefSeq" id="WP_107571327.1">
    <property type="nucleotide sequence ID" value="NZ_PYYB01000005.1"/>
</dbReference>
<evidence type="ECO:0000256" key="4">
    <source>
        <dbReference type="ARBA" id="ARBA00012438"/>
    </source>
</evidence>
<dbReference type="CDD" id="cd00082">
    <property type="entry name" value="HisKA"/>
    <property type="match status" value="1"/>
</dbReference>